<gene>
    <name evidence="1" type="ORF">UFOVP456_30</name>
</gene>
<organism evidence="1">
    <name type="scientific">uncultured Caudovirales phage</name>
    <dbReference type="NCBI Taxonomy" id="2100421"/>
    <lineage>
        <taxon>Viruses</taxon>
        <taxon>Duplodnaviria</taxon>
        <taxon>Heunggongvirae</taxon>
        <taxon>Uroviricota</taxon>
        <taxon>Caudoviricetes</taxon>
        <taxon>Peduoviridae</taxon>
        <taxon>Maltschvirus</taxon>
        <taxon>Maltschvirus maltsch</taxon>
    </lineage>
</organism>
<name>A0A6J5MDG4_9CAUD</name>
<evidence type="ECO:0000313" key="1">
    <source>
        <dbReference type="EMBL" id="CAB4144262.1"/>
    </source>
</evidence>
<accession>A0A6J5MDG4</accession>
<sequence length="57" mass="6581">MASEEVKKKYNLPDETYVVLKGKAHETWDLAVQGEAERGFEIKKYGNRYYSVPKGTK</sequence>
<reference evidence="1" key="1">
    <citation type="submission" date="2020-04" db="EMBL/GenBank/DDBJ databases">
        <authorList>
            <person name="Chiriac C."/>
            <person name="Salcher M."/>
            <person name="Ghai R."/>
            <person name="Kavagutti S V."/>
        </authorList>
    </citation>
    <scope>NUCLEOTIDE SEQUENCE</scope>
</reference>
<protein>
    <submittedName>
        <fullName evidence="1">Uncharacterized protein</fullName>
    </submittedName>
</protein>
<dbReference type="EMBL" id="LR796436">
    <property type="protein sequence ID" value="CAB4144262.1"/>
    <property type="molecule type" value="Genomic_DNA"/>
</dbReference>
<proteinExistence type="predicted"/>